<dbReference type="Proteomes" id="UP000319722">
    <property type="component" value="Unassembled WGS sequence"/>
</dbReference>
<dbReference type="AlphaFoldDB" id="A0A561C221"/>
<dbReference type="RefSeq" id="WP_145744707.1">
    <property type="nucleotide sequence ID" value="NZ_VIVL01000006.1"/>
</dbReference>
<name>A0A561C221_9BURK</name>
<accession>A0A561C221</accession>
<dbReference type="OrthoDB" id="8859459at2"/>
<dbReference type="EMBL" id="VIVL01000006">
    <property type="protein sequence ID" value="TWD84992.1"/>
    <property type="molecule type" value="Genomic_DNA"/>
</dbReference>
<reference evidence="1 2" key="1">
    <citation type="submission" date="2019-06" db="EMBL/GenBank/DDBJ databases">
        <title>Sorghum-associated microbial communities from plants grown in Nebraska, USA.</title>
        <authorList>
            <person name="Schachtman D."/>
        </authorList>
    </citation>
    <scope>NUCLEOTIDE SEQUENCE [LARGE SCALE GENOMIC DNA]</scope>
    <source>
        <strain evidence="1 2">T529</strain>
    </source>
</reference>
<proteinExistence type="predicted"/>
<protein>
    <recommendedName>
        <fullName evidence="3">PepSY domain-containing protein</fullName>
    </recommendedName>
</protein>
<evidence type="ECO:0000313" key="1">
    <source>
        <dbReference type="EMBL" id="TWD84992.1"/>
    </source>
</evidence>
<organism evidence="1 2">
    <name type="scientific">Variovorax beijingensis</name>
    <dbReference type="NCBI Taxonomy" id="2496117"/>
    <lineage>
        <taxon>Bacteria</taxon>
        <taxon>Pseudomonadati</taxon>
        <taxon>Pseudomonadota</taxon>
        <taxon>Betaproteobacteria</taxon>
        <taxon>Burkholderiales</taxon>
        <taxon>Comamonadaceae</taxon>
        <taxon>Variovorax</taxon>
    </lineage>
</organism>
<comment type="caution">
    <text evidence="1">The sequence shown here is derived from an EMBL/GenBank/DDBJ whole genome shotgun (WGS) entry which is preliminary data.</text>
</comment>
<sequence>MIDEQTALAIARAEAQALGWAFGEPVEAVLRRRRSWFGKLEDRGQWKIRTNAMALGTCAWFVIDASDGRILEKGYVPR</sequence>
<evidence type="ECO:0000313" key="2">
    <source>
        <dbReference type="Proteomes" id="UP000319722"/>
    </source>
</evidence>
<evidence type="ECO:0008006" key="3">
    <source>
        <dbReference type="Google" id="ProtNLM"/>
    </source>
</evidence>
<gene>
    <name evidence="1" type="ORF">FB547_10676</name>
</gene>